<dbReference type="SUPFAM" id="SSF81606">
    <property type="entry name" value="PP2C-like"/>
    <property type="match status" value="1"/>
</dbReference>
<dbReference type="SMART" id="SM00331">
    <property type="entry name" value="PP2C_SIG"/>
    <property type="match status" value="1"/>
</dbReference>
<dbReference type="EMBL" id="VSFF01000009">
    <property type="protein sequence ID" value="TYC12392.1"/>
    <property type="molecule type" value="Genomic_DNA"/>
</dbReference>
<feature type="compositionally biased region" description="Basic and acidic residues" evidence="1">
    <location>
        <begin position="1"/>
        <end position="16"/>
    </location>
</feature>
<dbReference type="Gene3D" id="3.60.40.10">
    <property type="entry name" value="PPM-type phosphatase domain"/>
    <property type="match status" value="1"/>
</dbReference>
<organism evidence="3 4">
    <name type="scientific">Actinomadura syzygii</name>
    <dbReference type="NCBI Taxonomy" id="1427538"/>
    <lineage>
        <taxon>Bacteria</taxon>
        <taxon>Bacillati</taxon>
        <taxon>Actinomycetota</taxon>
        <taxon>Actinomycetes</taxon>
        <taxon>Streptosporangiales</taxon>
        <taxon>Thermomonosporaceae</taxon>
        <taxon>Actinomadura</taxon>
    </lineage>
</organism>
<dbReference type="OrthoDB" id="491589at2"/>
<dbReference type="RefSeq" id="WP_148352332.1">
    <property type="nucleotide sequence ID" value="NZ_JBHSBF010000012.1"/>
</dbReference>
<feature type="region of interest" description="Disordered" evidence="1">
    <location>
        <begin position="1"/>
        <end position="40"/>
    </location>
</feature>
<accession>A0A5D0U430</accession>
<evidence type="ECO:0000313" key="4">
    <source>
        <dbReference type="Proteomes" id="UP000322634"/>
    </source>
</evidence>
<dbReference type="SMART" id="SM00332">
    <property type="entry name" value="PP2Cc"/>
    <property type="match status" value="1"/>
</dbReference>
<dbReference type="InterPro" id="IPR001932">
    <property type="entry name" value="PPM-type_phosphatase-like_dom"/>
</dbReference>
<name>A0A5D0U430_9ACTN</name>
<evidence type="ECO:0000256" key="1">
    <source>
        <dbReference type="SAM" id="MobiDB-lite"/>
    </source>
</evidence>
<dbReference type="AlphaFoldDB" id="A0A5D0U430"/>
<reference evidence="3 4" key="1">
    <citation type="submission" date="2019-08" db="EMBL/GenBank/DDBJ databases">
        <title>Actinomadura sp. nov. CYP1-5 isolated from mountain soil.</title>
        <authorList>
            <person name="Songsumanus A."/>
            <person name="Kuncharoen N."/>
            <person name="Kudo T."/>
            <person name="Yuki M."/>
            <person name="Igarashi Y."/>
            <person name="Tanasupawat S."/>
        </authorList>
    </citation>
    <scope>NUCLEOTIDE SEQUENCE [LARGE SCALE GENOMIC DNA]</scope>
    <source>
        <strain evidence="3 4">GKU157</strain>
    </source>
</reference>
<dbReference type="PROSITE" id="PS51746">
    <property type="entry name" value="PPM_2"/>
    <property type="match status" value="1"/>
</dbReference>
<dbReference type="Pfam" id="PF13672">
    <property type="entry name" value="PP2C_2"/>
    <property type="match status" value="1"/>
</dbReference>
<sequence length="316" mass="34522">MSSERLVPDRPDDEWRPVLGTVAPAPPQLPGEVFEHPPSYRNPHPMGGVPRGLPRSDEAVPDTVLDGADFERLVVRAASLRGDEHRYYGEPRQDSVALWPVTLAGGDALVACVADGVGSQPNSHRGSALACAYLREEVEKLPKDWTWDHVDGFAATARWIAMAMENWAHRHDLPPASLSTTLVAAVVEVAPADGRHRFEVLRVGDSPAYLLRNGELTEFAPPRSSEGGILDTATDALPSHPSAVRTVKGDLGKGEVLMLCSDGLSNPMRSDEVRAQLQEWWTRSDEPPGILEFGWQLGFRAKSFGDDRSAVCVWAR</sequence>
<gene>
    <name evidence="3" type="ORF">FXF65_24390</name>
</gene>
<feature type="domain" description="PPM-type phosphatase" evidence="2">
    <location>
        <begin position="74"/>
        <end position="316"/>
    </location>
</feature>
<protein>
    <submittedName>
        <fullName evidence="3">Protein phosphatase 2C domain-containing protein</fullName>
    </submittedName>
</protein>
<keyword evidence="4" id="KW-1185">Reference proteome</keyword>
<evidence type="ECO:0000313" key="3">
    <source>
        <dbReference type="EMBL" id="TYC12392.1"/>
    </source>
</evidence>
<dbReference type="InterPro" id="IPR036457">
    <property type="entry name" value="PPM-type-like_dom_sf"/>
</dbReference>
<comment type="caution">
    <text evidence="3">The sequence shown here is derived from an EMBL/GenBank/DDBJ whole genome shotgun (WGS) entry which is preliminary data.</text>
</comment>
<proteinExistence type="predicted"/>
<dbReference type="Proteomes" id="UP000322634">
    <property type="component" value="Unassembled WGS sequence"/>
</dbReference>
<evidence type="ECO:0000259" key="2">
    <source>
        <dbReference type="PROSITE" id="PS51746"/>
    </source>
</evidence>